<keyword evidence="1" id="KW-1133">Transmembrane helix</keyword>
<keyword evidence="1" id="KW-0812">Transmembrane</keyword>
<name>A0A1R4J993_9ACTN</name>
<dbReference type="Pfam" id="PF16980">
    <property type="entry name" value="CitMHS_2"/>
    <property type="match status" value="1"/>
</dbReference>
<evidence type="ECO:0008006" key="4">
    <source>
        <dbReference type="Google" id="ProtNLM"/>
    </source>
</evidence>
<evidence type="ECO:0000313" key="3">
    <source>
        <dbReference type="Proteomes" id="UP000188342"/>
    </source>
</evidence>
<reference evidence="2 3" key="1">
    <citation type="submission" date="2017-02" db="EMBL/GenBank/DDBJ databases">
        <authorList>
            <person name="Peterson S.W."/>
        </authorList>
    </citation>
    <scope>NUCLEOTIDE SEQUENCE [LARGE SCALE GENOMIC DNA]</scope>
    <source>
        <strain evidence="2 3">LSP_Lj1</strain>
    </source>
</reference>
<dbReference type="AlphaFoldDB" id="A0A1R4J993"/>
<feature type="transmembrane region" description="Helical" evidence="1">
    <location>
        <begin position="272"/>
        <end position="296"/>
    </location>
</feature>
<sequence>MQVSWWAIIPFVVMLLSIAIAPLVPSLAHHWEKPRTQLAVALLLGVPVAAWVWLSGHHHLVTHALHEYASFICLLGSLFIISGGIHLAGDIKASPRNNTIFLSVGAVLASIIGTTGAAMLLIRPILNTNRERQHAAHTVIYAIFVVANCGGLLTPLGDPPLFLGMLRGVPFTWTFTLFPEWLFVNILLLVSYYCLDRSMLAREDADHLSRDASDITPLKLMGAVNFVWLAGVVCSVAFLPTPWRELAMIGCAAGSWITSTKEVRFTRNEFSWAPILEVAAIFLGIFTTMITALQYLDSMAPKLPLNEITFFLFSGGLSSVLDNAPTYATFFELASQLPGDPRVAGVPEFYLVAISLGSVLCGAMTYIGNGPNFMVRSVAESQGRPMPSFGGYVVWSVRELAPVLAAMVLLFIADPLWAKALGALVVLAILARAAVRARRLPR</sequence>
<feature type="transmembrane region" description="Helical" evidence="1">
    <location>
        <begin position="389"/>
        <end position="410"/>
    </location>
</feature>
<keyword evidence="1" id="KW-0472">Membrane</keyword>
<feature type="transmembrane region" description="Helical" evidence="1">
    <location>
        <begin position="68"/>
        <end position="88"/>
    </location>
</feature>
<dbReference type="RefSeq" id="WP_094764305.1">
    <property type="nucleotide sequence ID" value="NZ_FUKQ01000024.1"/>
</dbReference>
<dbReference type="Proteomes" id="UP000188342">
    <property type="component" value="Unassembled WGS sequence"/>
</dbReference>
<feature type="transmembrane region" description="Helical" evidence="1">
    <location>
        <begin position="36"/>
        <end position="56"/>
    </location>
</feature>
<gene>
    <name evidence="2" type="ORF">FM114_06200</name>
</gene>
<organism evidence="2 3">
    <name type="scientific">Luteococcus japonicus LSP_Lj1</name>
    <dbReference type="NCBI Taxonomy" id="1255658"/>
    <lineage>
        <taxon>Bacteria</taxon>
        <taxon>Bacillati</taxon>
        <taxon>Actinomycetota</taxon>
        <taxon>Actinomycetes</taxon>
        <taxon>Propionibacteriales</taxon>
        <taxon>Propionibacteriaceae</taxon>
        <taxon>Luteococcus</taxon>
    </lineage>
</organism>
<accession>A0A1R4J993</accession>
<feature type="transmembrane region" description="Helical" evidence="1">
    <location>
        <begin position="173"/>
        <end position="195"/>
    </location>
</feature>
<feature type="transmembrane region" description="Helical" evidence="1">
    <location>
        <begin position="416"/>
        <end position="435"/>
    </location>
</feature>
<evidence type="ECO:0000256" key="1">
    <source>
        <dbReference type="SAM" id="Phobius"/>
    </source>
</evidence>
<evidence type="ECO:0000313" key="2">
    <source>
        <dbReference type="EMBL" id="SJN28484.1"/>
    </source>
</evidence>
<feature type="transmembrane region" description="Helical" evidence="1">
    <location>
        <begin position="308"/>
        <end position="329"/>
    </location>
</feature>
<dbReference type="OrthoDB" id="9765532at2"/>
<feature type="transmembrane region" description="Helical" evidence="1">
    <location>
        <begin position="5"/>
        <end position="24"/>
    </location>
</feature>
<protein>
    <recommendedName>
        <fullName evidence="4">Transmembrane protein</fullName>
    </recommendedName>
</protein>
<feature type="transmembrane region" description="Helical" evidence="1">
    <location>
        <begin position="216"/>
        <end position="239"/>
    </location>
</feature>
<feature type="transmembrane region" description="Helical" evidence="1">
    <location>
        <begin position="349"/>
        <end position="368"/>
    </location>
</feature>
<dbReference type="EMBL" id="FUKQ01000024">
    <property type="protein sequence ID" value="SJN28484.1"/>
    <property type="molecule type" value="Genomic_DNA"/>
</dbReference>
<feature type="transmembrane region" description="Helical" evidence="1">
    <location>
        <begin position="134"/>
        <end position="153"/>
    </location>
</feature>
<feature type="transmembrane region" description="Helical" evidence="1">
    <location>
        <begin position="100"/>
        <end position="122"/>
    </location>
</feature>
<dbReference type="STRING" id="1255658.FM114_06200"/>
<dbReference type="InterPro" id="IPR031566">
    <property type="entry name" value="CitMHS_2"/>
</dbReference>
<proteinExistence type="predicted"/>
<keyword evidence="3" id="KW-1185">Reference proteome</keyword>